<dbReference type="AlphaFoldDB" id="A0A2K8UCZ7"/>
<organism evidence="1 2">
    <name type="scientific">Candidatus Thiodictyon syntrophicum</name>
    <dbReference type="NCBI Taxonomy" id="1166950"/>
    <lineage>
        <taxon>Bacteria</taxon>
        <taxon>Pseudomonadati</taxon>
        <taxon>Pseudomonadota</taxon>
        <taxon>Gammaproteobacteria</taxon>
        <taxon>Chromatiales</taxon>
        <taxon>Chromatiaceae</taxon>
        <taxon>Thiodictyon</taxon>
    </lineage>
</organism>
<keyword evidence="2" id="KW-1185">Reference proteome</keyword>
<dbReference type="KEGG" id="tsy:THSYN_22585"/>
<dbReference type="Proteomes" id="UP000232638">
    <property type="component" value="Chromosome"/>
</dbReference>
<dbReference type="InterPro" id="IPR027417">
    <property type="entry name" value="P-loop_NTPase"/>
</dbReference>
<evidence type="ECO:0000313" key="2">
    <source>
        <dbReference type="Proteomes" id="UP000232638"/>
    </source>
</evidence>
<dbReference type="SUPFAM" id="SSF52540">
    <property type="entry name" value="P-loop containing nucleoside triphosphate hydrolases"/>
    <property type="match status" value="1"/>
</dbReference>
<protein>
    <recommendedName>
        <fullName evidence="3">Sulfotransferase family protein</fullName>
    </recommendedName>
</protein>
<accession>A0A2K8UCZ7</accession>
<dbReference type="Gene3D" id="3.40.50.300">
    <property type="entry name" value="P-loop containing nucleotide triphosphate hydrolases"/>
    <property type="match status" value="1"/>
</dbReference>
<evidence type="ECO:0008006" key="3">
    <source>
        <dbReference type="Google" id="ProtNLM"/>
    </source>
</evidence>
<evidence type="ECO:0000313" key="1">
    <source>
        <dbReference type="EMBL" id="AUB83458.1"/>
    </source>
</evidence>
<proteinExistence type="predicted"/>
<gene>
    <name evidence="1" type="ORF">THSYN_22585</name>
</gene>
<dbReference type="OrthoDB" id="5800715at2"/>
<name>A0A2K8UCZ7_9GAMM</name>
<dbReference type="EMBL" id="CP020370">
    <property type="protein sequence ID" value="AUB83458.1"/>
    <property type="molecule type" value="Genomic_DNA"/>
</dbReference>
<sequence length="256" mass="29525">MIVIGLGSGRTGTASLARLIGSQHAAICFHELNPTGAVFTDNPQPLLNAIHEFQAILQGGDRRLLSLDYSRPPSVATYRELQLLPAIRIIGDIAYYYLRYVDDILAVTDAVRFVCIKRDKEATVASWIRKAAIHRWPSLWIADRFKALITRTPFYTSRNFWQDHDGSIYQPDPVWDKTFPKFPARSMPEAIGRYWDYYYAECDRLSARHPREFRIFPITAMSSRQGQTEILRYLGIRDEDMVLRETYHLHQSPGSE</sequence>
<reference evidence="1 2" key="1">
    <citation type="submission" date="2017-03" db="EMBL/GenBank/DDBJ databases">
        <title>Complete genome sequence of Candidatus 'Thiodictyon syntrophicum' sp. nov. strain Cad16T, a photolithoautotroph purple sulfur bacterium isolated from an alpine meromictic lake.</title>
        <authorList>
            <person name="Luedin S.M."/>
            <person name="Pothier J.F."/>
            <person name="Danza F."/>
            <person name="Storelli N."/>
            <person name="Wittwer M."/>
            <person name="Tonolla M."/>
        </authorList>
    </citation>
    <scope>NUCLEOTIDE SEQUENCE [LARGE SCALE GENOMIC DNA]</scope>
    <source>
        <strain evidence="1 2">Cad16T</strain>
    </source>
</reference>
<dbReference type="RefSeq" id="WP_100921145.1">
    <property type="nucleotide sequence ID" value="NZ_CP020370.1"/>
</dbReference>